<sequence>MILAVHANGAAIHSHVVVADTENSLKGTMVVSNCNHDTLSNSKNAMSHTLTQKVQADTVNANSQVQVNTITQLSDGTLALDYQCSGVSDQKTAINTLKKAVQTNDVQKVIVQSTIDVVSTTGKTNQQNNNQPPDEKVNLLTTKTTTPTTSIQQHTPNAPSSEKNASSNSGEKPATKTATVAPAEPEKHEHDSSEQHGRSKREGKPAAKARGMRKPSKPSTVDCDKHHSVRAQDDNNLRGVLVVKSCHAARFVRKPSRVTNVANKFQSLLADHLSSRGVKGHFPLQISKVLGNTTHTEFHYTVPCVKSHHQTVIASLKTACKEAAFIGTITQENQPQDDDSSSSSEERSGEELGKRRAQGAKHGQKHSKEADHKEHGRSETGGKPAAKPRGMRKPSKPSTIDFDKHHSVRAQDDNNLRGVLVVKSCHAARFVRKPSRVTNVANKFQSLLADHLNSRGVKGRFPWQISKVLGNSTHTEFHYTVPCAKSHHETVIASLKTACKEAAFIGTITQENQPHDDDSSSARWSSGAREDGKFLFPQLMEFVVVALRKVC</sequence>
<evidence type="ECO:0000313" key="3">
    <source>
        <dbReference type="Proteomes" id="UP000663869"/>
    </source>
</evidence>
<proteinExistence type="predicted"/>
<feature type="region of interest" description="Disordered" evidence="1">
    <location>
        <begin position="330"/>
        <end position="409"/>
    </location>
</feature>
<feature type="compositionally biased region" description="Basic and acidic residues" evidence="1">
    <location>
        <begin position="344"/>
        <end position="354"/>
    </location>
</feature>
<name>A0A818Q1G4_9BILA</name>
<feature type="compositionally biased region" description="Polar residues" evidence="1">
    <location>
        <begin position="150"/>
        <end position="170"/>
    </location>
</feature>
<evidence type="ECO:0000256" key="1">
    <source>
        <dbReference type="SAM" id="MobiDB-lite"/>
    </source>
</evidence>
<organism evidence="2 3">
    <name type="scientific">Rotaria socialis</name>
    <dbReference type="NCBI Taxonomy" id="392032"/>
    <lineage>
        <taxon>Eukaryota</taxon>
        <taxon>Metazoa</taxon>
        <taxon>Spiralia</taxon>
        <taxon>Gnathifera</taxon>
        <taxon>Rotifera</taxon>
        <taxon>Eurotatoria</taxon>
        <taxon>Bdelloidea</taxon>
        <taxon>Philodinida</taxon>
        <taxon>Philodinidae</taxon>
        <taxon>Rotaria</taxon>
    </lineage>
</organism>
<feature type="compositionally biased region" description="Basic and acidic residues" evidence="1">
    <location>
        <begin position="366"/>
        <end position="380"/>
    </location>
</feature>
<feature type="compositionally biased region" description="Basic residues" evidence="1">
    <location>
        <begin position="355"/>
        <end position="365"/>
    </location>
</feature>
<feature type="compositionally biased region" description="Low complexity" evidence="1">
    <location>
        <begin position="171"/>
        <end position="183"/>
    </location>
</feature>
<feature type="region of interest" description="Disordered" evidence="1">
    <location>
        <begin position="146"/>
        <end position="230"/>
    </location>
</feature>
<comment type="caution">
    <text evidence="2">The sequence shown here is derived from an EMBL/GenBank/DDBJ whole genome shotgun (WGS) entry which is preliminary data.</text>
</comment>
<protein>
    <submittedName>
        <fullName evidence="2">Uncharacterized protein</fullName>
    </submittedName>
</protein>
<reference evidence="2" key="1">
    <citation type="submission" date="2021-02" db="EMBL/GenBank/DDBJ databases">
        <authorList>
            <person name="Nowell W R."/>
        </authorList>
    </citation>
    <scope>NUCLEOTIDE SEQUENCE</scope>
</reference>
<dbReference type="AlphaFoldDB" id="A0A818Q1G4"/>
<evidence type="ECO:0000313" key="2">
    <source>
        <dbReference type="EMBL" id="CAF3627751.1"/>
    </source>
</evidence>
<feature type="compositionally biased region" description="Basic and acidic residues" evidence="1">
    <location>
        <begin position="184"/>
        <end position="205"/>
    </location>
</feature>
<accession>A0A818Q1G4</accession>
<dbReference type="EMBL" id="CAJNYU010003040">
    <property type="protein sequence ID" value="CAF3627751.1"/>
    <property type="molecule type" value="Genomic_DNA"/>
</dbReference>
<dbReference type="Proteomes" id="UP000663869">
    <property type="component" value="Unassembled WGS sequence"/>
</dbReference>
<gene>
    <name evidence="2" type="ORF">FME351_LOCUS23279</name>
</gene>